<feature type="compositionally biased region" description="Basic and acidic residues" evidence="3">
    <location>
        <begin position="484"/>
        <end position="502"/>
    </location>
</feature>
<dbReference type="FunFam" id="3.90.640.10:FF:000023">
    <property type="entry name" value="Hsp70 chaperone (BiP)"/>
    <property type="match status" value="1"/>
</dbReference>
<dbReference type="PANTHER" id="PTHR45639">
    <property type="entry name" value="HSC70CB, ISOFORM G-RELATED"/>
    <property type="match status" value="1"/>
</dbReference>
<dbReference type="Proteomes" id="UP000289323">
    <property type="component" value="Unassembled WGS sequence"/>
</dbReference>
<evidence type="ECO:0000313" key="4">
    <source>
        <dbReference type="EMBL" id="SPQ19523.1"/>
    </source>
</evidence>
<keyword evidence="2" id="KW-0067">ATP-binding</keyword>
<dbReference type="FunFam" id="3.30.30.30:FF:000009">
    <property type="entry name" value="Heat shock protein Hsp70"/>
    <property type="match status" value="1"/>
</dbReference>
<dbReference type="GO" id="GO:0005829">
    <property type="term" value="C:cytosol"/>
    <property type="evidence" value="ECO:0007669"/>
    <property type="project" value="TreeGrafter"/>
</dbReference>
<dbReference type="Pfam" id="PF00012">
    <property type="entry name" value="HSP70"/>
    <property type="match status" value="1"/>
</dbReference>
<dbReference type="AlphaFoldDB" id="A0A446BAI9"/>
<dbReference type="EMBL" id="OUUZ01000001">
    <property type="protein sequence ID" value="SPQ19523.1"/>
    <property type="molecule type" value="Genomic_DNA"/>
</dbReference>
<dbReference type="InterPro" id="IPR043129">
    <property type="entry name" value="ATPase_NBD"/>
</dbReference>
<dbReference type="CDD" id="cd10232">
    <property type="entry name" value="ASKHA_NBD_HSP70_ScSsz1p-like"/>
    <property type="match status" value="1"/>
</dbReference>
<feature type="region of interest" description="Disordered" evidence="3">
    <location>
        <begin position="479"/>
        <end position="529"/>
    </location>
</feature>
<accession>A0A446BAI9</accession>
<name>A0A446BAI9_9PEZI</name>
<dbReference type="Gene3D" id="3.90.640.10">
    <property type="entry name" value="Actin, Chain A, domain 4"/>
    <property type="match status" value="1"/>
</dbReference>
<dbReference type="SUPFAM" id="SSF53067">
    <property type="entry name" value="Actin-like ATPase domain"/>
    <property type="match status" value="2"/>
</dbReference>
<proteinExistence type="predicted"/>
<dbReference type="Gene3D" id="3.30.30.30">
    <property type="match status" value="1"/>
</dbReference>
<feature type="compositionally biased region" description="Acidic residues" evidence="3">
    <location>
        <begin position="503"/>
        <end position="524"/>
    </location>
</feature>
<dbReference type="GO" id="GO:0005634">
    <property type="term" value="C:nucleus"/>
    <property type="evidence" value="ECO:0007669"/>
    <property type="project" value="TreeGrafter"/>
</dbReference>
<dbReference type="Gene3D" id="3.30.420.40">
    <property type="match status" value="2"/>
</dbReference>
<evidence type="ECO:0000313" key="5">
    <source>
        <dbReference type="Proteomes" id="UP000289323"/>
    </source>
</evidence>
<dbReference type="PRINTS" id="PR00301">
    <property type="entry name" value="HEATSHOCK70"/>
</dbReference>
<dbReference type="GO" id="GO:0005524">
    <property type="term" value="F:ATP binding"/>
    <property type="evidence" value="ECO:0007669"/>
    <property type="project" value="UniProtKB-KW"/>
</dbReference>
<protein>
    <submittedName>
        <fullName evidence="4">C2058a90-e59f-4373-b451-1409e5ba8105</fullName>
    </submittedName>
</protein>
<evidence type="ECO:0000256" key="2">
    <source>
        <dbReference type="ARBA" id="ARBA00022840"/>
    </source>
</evidence>
<dbReference type="PANTHER" id="PTHR45639:SF32">
    <property type="entry name" value="HEAT SHOCK PROTEIN PDR13"/>
    <property type="match status" value="1"/>
</dbReference>
<evidence type="ECO:0000256" key="1">
    <source>
        <dbReference type="ARBA" id="ARBA00022741"/>
    </source>
</evidence>
<keyword evidence="1" id="KW-0547">Nucleotide-binding</keyword>
<dbReference type="InterPro" id="IPR013126">
    <property type="entry name" value="Hsp_70_fam"/>
</dbReference>
<evidence type="ECO:0000256" key="3">
    <source>
        <dbReference type="SAM" id="MobiDB-lite"/>
    </source>
</evidence>
<reference evidence="4 5" key="1">
    <citation type="submission" date="2018-04" db="EMBL/GenBank/DDBJ databases">
        <authorList>
            <person name="Huttner S."/>
            <person name="Dainat J."/>
        </authorList>
    </citation>
    <scope>NUCLEOTIDE SEQUENCE [LARGE SCALE GENOMIC DNA]</scope>
</reference>
<gene>
    <name evidence="4" type="ORF">TT172_LOCUS1942</name>
</gene>
<dbReference type="GO" id="GO:0140662">
    <property type="term" value="F:ATP-dependent protein folding chaperone"/>
    <property type="evidence" value="ECO:0007669"/>
    <property type="project" value="InterPro"/>
</dbReference>
<organism evidence="4 5">
    <name type="scientific">Thermothielavioides terrestris</name>
    <dbReference type="NCBI Taxonomy" id="2587410"/>
    <lineage>
        <taxon>Eukaryota</taxon>
        <taxon>Fungi</taxon>
        <taxon>Dikarya</taxon>
        <taxon>Ascomycota</taxon>
        <taxon>Pezizomycotina</taxon>
        <taxon>Sordariomycetes</taxon>
        <taxon>Sordariomycetidae</taxon>
        <taxon>Sordariales</taxon>
        <taxon>Chaetomiaceae</taxon>
        <taxon>Thermothielavioides</taxon>
    </lineage>
</organism>
<sequence>MGDSGPKAGLEPSERTAIGITFGNSNSSIAHVVDDKAEVIANEDGDRQIPTILSYVDGDEYYGQQAKNFLVRNPTNTVAYFRDFLGKEFKSIDPTHSHASAHPQEAGETVSFTVKDKEGEEAAPSTLSVSEVTTRYLRRLVNSASEYLGKKVTSAVITVPTNFNDKQKAALVAAAAAADLEVLQLISEPVAAVLAYDGRPQAKIEDKIIVVAELGGTRSDVAVVASRGGMYTILATVHDYEYGGVALDKVLMDHFAKEFMKKNAGAGDPRENARSLAKLRLEAESTKKALSLGTNASFSVESLIGGVDFASTINRLRYETIARTVFEGFNRLVESAVKKAGLDVLDVDEVILSGGTAHTPRIAANFRSIFPPSTRILAPSTYASAINPSELQARGAALQASLIQEYEAEDIDQSTHAAVTTVPHTTNAIGVIALGGDTAADEVFVPVVPPETAVPARRTVHLSAPGGGDVLVRVVEGNTHIKVTKPEPKAKENGDAKAAKAEDADEEDDSDFSEDEDEEEEEEEKREKVWKIGATLAEAGLKGVSKGAKVEVSITVNADLSVIVTAREVSGKGGVRGTLPSA</sequence>